<dbReference type="PRINTS" id="PR00039">
    <property type="entry name" value="HTHLYSR"/>
</dbReference>
<dbReference type="GO" id="GO:0032993">
    <property type="term" value="C:protein-DNA complex"/>
    <property type="evidence" value="ECO:0007669"/>
    <property type="project" value="TreeGrafter"/>
</dbReference>
<evidence type="ECO:0000313" key="8">
    <source>
        <dbReference type="Proteomes" id="UP000005737"/>
    </source>
</evidence>
<dbReference type="GO" id="GO:0003677">
    <property type="term" value="F:DNA binding"/>
    <property type="evidence" value="ECO:0007669"/>
    <property type="project" value="UniProtKB-KW"/>
</dbReference>
<dbReference type="RefSeq" id="WP_002770821.1">
    <property type="nucleotide sequence ID" value="NZ_JH597773.1"/>
</dbReference>
<evidence type="ECO:0000259" key="6">
    <source>
        <dbReference type="PROSITE" id="PS50931"/>
    </source>
</evidence>
<dbReference type="SUPFAM" id="SSF53850">
    <property type="entry name" value="Periplasmic binding protein-like II"/>
    <property type="match status" value="1"/>
</dbReference>
<feature type="domain" description="HTH lysR-type" evidence="6">
    <location>
        <begin position="1"/>
        <end position="58"/>
    </location>
</feature>
<sequence>MTLTQLRYIVAVDRYGSFVEAAQHCLVTQPTLSLQIQKLEHEIGVELFDRRKTPVVTTAAGRKIIEQARTVLREAGRLEELFREDEDELVGELRIALIPTLAPVLMPELFRSLSRNHPHLQFRIYELPTSQIIEKIRHDEMDIGILATPLKEDDLTEIPLYYEPFVAYYPKGVTLPGPIELRNLDLRPDGEGRFEMILLGEDHCFRNQSLQLCGSRAAGRIECGSLETLKKMVDLGAGMTLLPLLAAPKNDPRVVTLKDPQPTREISLIHGPYFFRRKLLDAVKQLILSRIPPELKTKKGRDLIGVQV</sequence>
<dbReference type="PANTHER" id="PTHR30346:SF26">
    <property type="entry name" value="HYDROGEN PEROXIDE-INDUCIBLE GENES ACTIVATOR"/>
    <property type="match status" value="1"/>
</dbReference>
<dbReference type="EMBL" id="JH597773">
    <property type="protein sequence ID" value="EHQ05829.1"/>
    <property type="molecule type" value="Genomic_DNA"/>
</dbReference>
<keyword evidence="3" id="KW-0238">DNA-binding</keyword>
<protein>
    <submittedName>
        <fullName evidence="7">Transcriptional regulator, LysR family</fullName>
    </submittedName>
</protein>
<proteinExistence type="inferred from homology"/>
<reference evidence="7 8" key="1">
    <citation type="submission" date="2011-10" db="EMBL/GenBank/DDBJ databases">
        <title>The Improved High-Quality Draft genome of Leptonema illini DSM 21528.</title>
        <authorList>
            <consortium name="US DOE Joint Genome Institute (JGI-PGF)"/>
            <person name="Lucas S."/>
            <person name="Copeland A."/>
            <person name="Lapidus A."/>
            <person name="Glavina del Rio T."/>
            <person name="Dalin E."/>
            <person name="Tice H."/>
            <person name="Bruce D."/>
            <person name="Goodwin L."/>
            <person name="Pitluck S."/>
            <person name="Peters L."/>
            <person name="Mikhailova N."/>
            <person name="Held B."/>
            <person name="Kyrpides N."/>
            <person name="Mavromatis K."/>
            <person name="Ivanova N."/>
            <person name="Markowitz V."/>
            <person name="Cheng J.-F."/>
            <person name="Hugenholtz P."/>
            <person name="Woyke T."/>
            <person name="Wu D."/>
            <person name="Gronow S."/>
            <person name="Wellnitz S."/>
            <person name="Brambilla E.-M."/>
            <person name="Klenk H.-P."/>
            <person name="Eisen J.A."/>
        </authorList>
    </citation>
    <scope>NUCLEOTIDE SEQUENCE [LARGE SCALE GENOMIC DNA]</scope>
    <source>
        <strain evidence="7 8">DSM 21528</strain>
    </source>
</reference>
<dbReference type="HOGENOM" id="CLU_039613_6_2_12"/>
<dbReference type="STRING" id="183.GCA_002009735_03447"/>
<keyword evidence="8" id="KW-1185">Reference proteome</keyword>
<keyword evidence="2" id="KW-0805">Transcription regulation</keyword>
<evidence type="ECO:0000256" key="1">
    <source>
        <dbReference type="ARBA" id="ARBA00009437"/>
    </source>
</evidence>
<dbReference type="InterPro" id="IPR000847">
    <property type="entry name" value="LysR_HTH_N"/>
</dbReference>
<evidence type="ECO:0000313" key="7">
    <source>
        <dbReference type="EMBL" id="EHQ05829.1"/>
    </source>
</evidence>
<name>H2CGY7_9LEPT</name>
<dbReference type="InterPro" id="IPR005119">
    <property type="entry name" value="LysR_subst-bd"/>
</dbReference>
<dbReference type="CDD" id="cd08411">
    <property type="entry name" value="PBP2_OxyR"/>
    <property type="match status" value="1"/>
</dbReference>
<dbReference type="SUPFAM" id="SSF46785">
    <property type="entry name" value="Winged helix' DNA-binding domain"/>
    <property type="match status" value="1"/>
</dbReference>
<keyword evidence="4" id="KW-0010">Activator</keyword>
<evidence type="ECO:0000256" key="3">
    <source>
        <dbReference type="ARBA" id="ARBA00023125"/>
    </source>
</evidence>
<dbReference type="InterPro" id="IPR036388">
    <property type="entry name" value="WH-like_DNA-bd_sf"/>
</dbReference>
<dbReference type="GO" id="GO:0003700">
    <property type="term" value="F:DNA-binding transcription factor activity"/>
    <property type="evidence" value="ECO:0007669"/>
    <property type="project" value="InterPro"/>
</dbReference>
<dbReference type="Gene3D" id="1.10.10.10">
    <property type="entry name" value="Winged helix-like DNA-binding domain superfamily/Winged helix DNA-binding domain"/>
    <property type="match status" value="1"/>
</dbReference>
<accession>H2CGY7</accession>
<dbReference type="Pfam" id="PF00126">
    <property type="entry name" value="HTH_1"/>
    <property type="match status" value="1"/>
</dbReference>
<evidence type="ECO:0000256" key="2">
    <source>
        <dbReference type="ARBA" id="ARBA00023015"/>
    </source>
</evidence>
<dbReference type="PROSITE" id="PS50931">
    <property type="entry name" value="HTH_LYSR"/>
    <property type="match status" value="1"/>
</dbReference>
<keyword evidence="5" id="KW-0804">Transcription</keyword>
<dbReference type="Gene3D" id="3.40.190.10">
    <property type="entry name" value="Periplasmic binding protein-like II"/>
    <property type="match status" value="2"/>
</dbReference>
<dbReference type="PANTHER" id="PTHR30346">
    <property type="entry name" value="TRANSCRIPTIONAL DUAL REGULATOR HCAR-RELATED"/>
    <property type="match status" value="1"/>
</dbReference>
<evidence type="ECO:0000256" key="4">
    <source>
        <dbReference type="ARBA" id="ARBA00023159"/>
    </source>
</evidence>
<dbReference type="Pfam" id="PF03466">
    <property type="entry name" value="LysR_substrate"/>
    <property type="match status" value="1"/>
</dbReference>
<evidence type="ECO:0000256" key="5">
    <source>
        <dbReference type="ARBA" id="ARBA00023163"/>
    </source>
</evidence>
<dbReference type="Proteomes" id="UP000005737">
    <property type="component" value="Unassembled WGS sequence"/>
</dbReference>
<organism evidence="7 8">
    <name type="scientific">Leptonema illini DSM 21528</name>
    <dbReference type="NCBI Taxonomy" id="929563"/>
    <lineage>
        <taxon>Bacteria</taxon>
        <taxon>Pseudomonadati</taxon>
        <taxon>Spirochaetota</taxon>
        <taxon>Spirochaetia</taxon>
        <taxon>Leptospirales</taxon>
        <taxon>Leptospiraceae</taxon>
        <taxon>Leptonema</taxon>
    </lineage>
</organism>
<comment type="similarity">
    <text evidence="1">Belongs to the LysR transcriptional regulatory family.</text>
</comment>
<dbReference type="FunFam" id="1.10.10.10:FF:000001">
    <property type="entry name" value="LysR family transcriptional regulator"/>
    <property type="match status" value="1"/>
</dbReference>
<dbReference type="InterPro" id="IPR036390">
    <property type="entry name" value="WH_DNA-bd_sf"/>
</dbReference>
<dbReference type="AlphaFoldDB" id="H2CGY7"/>
<gene>
    <name evidence="7" type="ORF">Lepil_1134</name>
</gene>